<keyword evidence="2" id="KW-1185">Reference proteome</keyword>
<dbReference type="RefSeq" id="WP_111200022.1">
    <property type="nucleotide sequence ID" value="NZ_QKVK01000010.1"/>
</dbReference>
<evidence type="ECO:0000313" key="2">
    <source>
        <dbReference type="Proteomes" id="UP000248795"/>
    </source>
</evidence>
<gene>
    <name evidence="1" type="ORF">DK847_18490</name>
</gene>
<dbReference type="EMBL" id="QKVK01000010">
    <property type="protein sequence ID" value="PZF75503.1"/>
    <property type="molecule type" value="Genomic_DNA"/>
</dbReference>
<reference evidence="2" key="1">
    <citation type="submission" date="2018-06" db="EMBL/GenBank/DDBJ databases">
        <title>Aestuariibacter litoralis strain KCTC 52945T.</title>
        <authorList>
            <person name="Li X."/>
            <person name="Salam N."/>
            <person name="Li J.-L."/>
            <person name="Chen Y.-M."/>
            <person name="Yang Z.-W."/>
            <person name="Zhang L.-Y."/>
            <person name="Han M.-X."/>
            <person name="Xiao M."/>
            <person name="Li W.-J."/>
        </authorList>
    </citation>
    <scope>NUCLEOTIDE SEQUENCE [LARGE SCALE GENOMIC DNA]</scope>
    <source>
        <strain evidence="2">KCTC 52945</strain>
    </source>
</reference>
<evidence type="ECO:0008006" key="3">
    <source>
        <dbReference type="Google" id="ProtNLM"/>
    </source>
</evidence>
<accession>A0A2W2C5T8</accession>
<dbReference type="InterPro" id="IPR025412">
    <property type="entry name" value="DUF4304"/>
</dbReference>
<dbReference type="AlphaFoldDB" id="A0A2W2C5T8"/>
<organism evidence="1 2">
    <name type="scientific">Aestuariivirga litoralis</name>
    <dbReference type="NCBI Taxonomy" id="2650924"/>
    <lineage>
        <taxon>Bacteria</taxon>
        <taxon>Pseudomonadati</taxon>
        <taxon>Pseudomonadota</taxon>
        <taxon>Alphaproteobacteria</taxon>
        <taxon>Hyphomicrobiales</taxon>
        <taxon>Aestuariivirgaceae</taxon>
        <taxon>Aestuariivirga</taxon>
    </lineage>
</organism>
<protein>
    <recommendedName>
        <fullName evidence="3">DUF4304 domain-containing protein</fullName>
    </recommendedName>
</protein>
<evidence type="ECO:0000313" key="1">
    <source>
        <dbReference type="EMBL" id="PZF75503.1"/>
    </source>
</evidence>
<dbReference type="Proteomes" id="UP000248795">
    <property type="component" value="Unassembled WGS sequence"/>
</dbReference>
<sequence>MMDKVLFKKSFGNVLTEHGFRKKGQSWYLYGPDCIVVLNLQKDDFSALYFVNFGVWLLSLGDAQYPPENHCHVRSRLERLFPLHRELILDACTLSSDPSALAPFIALLHSDVVPLCQRCLSIEGLKEEVAAGRVPHYGVVRLARSVLGLPECT</sequence>
<comment type="caution">
    <text evidence="1">The sequence shown here is derived from an EMBL/GenBank/DDBJ whole genome shotgun (WGS) entry which is preliminary data.</text>
</comment>
<proteinExistence type="predicted"/>
<dbReference type="Pfam" id="PF14137">
    <property type="entry name" value="DUF4304"/>
    <property type="match status" value="1"/>
</dbReference>
<name>A0A2W2C5T8_9HYPH</name>